<feature type="compositionally biased region" description="Basic and acidic residues" evidence="11">
    <location>
        <begin position="58"/>
        <end position="73"/>
    </location>
</feature>
<feature type="transmembrane region" description="Helical" evidence="10">
    <location>
        <begin position="228"/>
        <end position="247"/>
    </location>
</feature>
<keyword evidence="3 10" id="KW-0813">Transport</keyword>
<evidence type="ECO:0000256" key="10">
    <source>
        <dbReference type="RuleBase" id="RU365028"/>
    </source>
</evidence>
<reference evidence="13" key="1">
    <citation type="journal article" date="2020" name="Stud. Mycol.">
        <title>101 Dothideomycetes genomes: a test case for predicting lifestyles and emergence of pathogens.</title>
        <authorList>
            <person name="Haridas S."/>
            <person name="Albert R."/>
            <person name="Binder M."/>
            <person name="Bloem J."/>
            <person name="Labutti K."/>
            <person name="Salamov A."/>
            <person name="Andreopoulos B."/>
            <person name="Baker S."/>
            <person name="Barry K."/>
            <person name="Bills G."/>
            <person name="Bluhm B."/>
            <person name="Cannon C."/>
            <person name="Castanera R."/>
            <person name="Culley D."/>
            <person name="Daum C."/>
            <person name="Ezra D."/>
            <person name="Gonzalez J."/>
            <person name="Henrissat B."/>
            <person name="Kuo A."/>
            <person name="Liang C."/>
            <person name="Lipzen A."/>
            <person name="Lutzoni F."/>
            <person name="Magnuson J."/>
            <person name="Mondo S."/>
            <person name="Nolan M."/>
            <person name="Ohm R."/>
            <person name="Pangilinan J."/>
            <person name="Park H.-J."/>
            <person name="Ramirez L."/>
            <person name="Alfaro M."/>
            <person name="Sun H."/>
            <person name="Tritt A."/>
            <person name="Yoshinaga Y."/>
            <person name="Zwiers L.-H."/>
            <person name="Turgeon B."/>
            <person name="Goodwin S."/>
            <person name="Spatafora J."/>
            <person name="Crous P."/>
            <person name="Grigoriev I."/>
        </authorList>
    </citation>
    <scope>NUCLEOTIDE SEQUENCE</scope>
    <source>
        <strain evidence="13">CBS 183.55</strain>
    </source>
</reference>
<dbReference type="Gene3D" id="1.20.1420.30">
    <property type="entry name" value="NCX, central ion-binding region"/>
    <property type="match status" value="2"/>
</dbReference>
<evidence type="ECO:0000256" key="1">
    <source>
        <dbReference type="ARBA" id="ARBA00004127"/>
    </source>
</evidence>
<feature type="compositionally biased region" description="Basic and acidic residues" evidence="11">
    <location>
        <begin position="8"/>
        <end position="31"/>
    </location>
</feature>
<gene>
    <name evidence="13" type="ORF">M421DRAFT_77957</name>
</gene>
<feature type="transmembrane region" description="Helical" evidence="10">
    <location>
        <begin position="386"/>
        <end position="413"/>
    </location>
</feature>
<sequence>MARQHSRSSREHTARGHTSREYTSREYTTEKPRRHSHQNGSSSPRNSPAGALPQYNHNGHEVTKGIHPDGESGRRGFHPLKFLKIAFKSSSTPSMMANTLWPIVPVAIALHFAKPEWELAIFITNFIAMVPAANMLGFAGQELSRKMPQKAIAVVLETTLGSVVEIILFMVLLKTDREGSNVQVIRAAILGSILANLLLCLGSCFVAGGIKNDVQEFHEAVSESGSGLMLVASMALVLPAVFAKYLMNNTDYTFPTANFVVDNATKISRGVAIISLVGYLIYVAYQTISHDGLFHEIYEADEHKDLDRHEELRKPKLTLTEAFIALIISLACVSLIAIFLVQQIEFIVSRGISDAFVGLILIPLVEKVAEHLLAIDEAYDNQINMAMAHVMGASIQTALFNAPLVVLVGWGLGVPHMDYSFAIFDAVALVLAVLVVGSFLRDGKSNYLEGVLCIMVYIIIAICAFYFPNPAHAAESGSAEGGH</sequence>
<feature type="transmembrane region" description="Helical" evidence="10">
    <location>
        <begin position="322"/>
        <end position="341"/>
    </location>
</feature>
<feature type="domain" description="Sodium/calcium exchanger membrane region" evidence="12">
    <location>
        <begin position="119"/>
        <end position="287"/>
    </location>
</feature>
<dbReference type="InterPro" id="IPR004837">
    <property type="entry name" value="NaCa_Exmemb"/>
</dbReference>
<comment type="subcellular location">
    <subcellularLocation>
        <location evidence="1">Endomembrane system</location>
        <topology evidence="1">Multi-pass membrane protein</topology>
    </subcellularLocation>
    <subcellularLocation>
        <location evidence="10">Vacuole membrane</location>
    </subcellularLocation>
</comment>
<evidence type="ECO:0000313" key="13">
    <source>
        <dbReference type="EMBL" id="KAF1922523.1"/>
    </source>
</evidence>
<evidence type="ECO:0000313" key="14">
    <source>
        <dbReference type="Proteomes" id="UP000800082"/>
    </source>
</evidence>
<dbReference type="Proteomes" id="UP000800082">
    <property type="component" value="Unassembled WGS sequence"/>
</dbReference>
<dbReference type="PANTHER" id="PTHR31503">
    <property type="entry name" value="VACUOLAR CALCIUM ION TRANSPORTER"/>
    <property type="match status" value="1"/>
</dbReference>
<organism evidence="13 14">
    <name type="scientific">Didymella exigua CBS 183.55</name>
    <dbReference type="NCBI Taxonomy" id="1150837"/>
    <lineage>
        <taxon>Eukaryota</taxon>
        <taxon>Fungi</taxon>
        <taxon>Dikarya</taxon>
        <taxon>Ascomycota</taxon>
        <taxon>Pezizomycotina</taxon>
        <taxon>Dothideomycetes</taxon>
        <taxon>Pleosporomycetidae</taxon>
        <taxon>Pleosporales</taxon>
        <taxon>Pleosporineae</taxon>
        <taxon>Didymellaceae</taxon>
        <taxon>Didymella</taxon>
    </lineage>
</organism>
<feature type="transmembrane region" description="Helical" evidence="10">
    <location>
        <begin position="185"/>
        <end position="207"/>
    </location>
</feature>
<dbReference type="AlphaFoldDB" id="A0A6A5R4I0"/>
<dbReference type="GO" id="GO:0015369">
    <property type="term" value="F:calcium:proton antiporter activity"/>
    <property type="evidence" value="ECO:0007669"/>
    <property type="project" value="UniProtKB-UniRule"/>
</dbReference>
<keyword evidence="10" id="KW-0926">Vacuole</keyword>
<keyword evidence="6 10" id="KW-0106">Calcium</keyword>
<keyword evidence="9 10" id="KW-0472">Membrane</keyword>
<feature type="transmembrane region" description="Helical" evidence="10">
    <location>
        <begin position="119"/>
        <end position="139"/>
    </location>
</feature>
<dbReference type="InterPro" id="IPR004713">
    <property type="entry name" value="CaH_exchang"/>
</dbReference>
<dbReference type="PANTHER" id="PTHR31503:SF14">
    <property type="entry name" value="VACUOLAR CALCIUM ION TRANSPORTER"/>
    <property type="match status" value="1"/>
</dbReference>
<dbReference type="Pfam" id="PF01699">
    <property type="entry name" value="Na_Ca_ex"/>
    <property type="match status" value="2"/>
</dbReference>
<feature type="transmembrane region" description="Helical" evidence="10">
    <location>
        <begin position="419"/>
        <end position="440"/>
    </location>
</feature>
<keyword evidence="7 10" id="KW-1133">Transmembrane helix</keyword>
<dbReference type="EMBL" id="ML979023">
    <property type="protein sequence ID" value="KAF1922523.1"/>
    <property type="molecule type" value="Genomic_DNA"/>
</dbReference>
<dbReference type="InterPro" id="IPR044880">
    <property type="entry name" value="NCX_ion-bd_dom_sf"/>
</dbReference>
<keyword evidence="14" id="KW-1185">Reference proteome</keyword>
<proteinExistence type="inferred from homology"/>
<dbReference type="GO" id="GO:0012505">
    <property type="term" value="C:endomembrane system"/>
    <property type="evidence" value="ECO:0007669"/>
    <property type="project" value="UniProtKB-SubCell"/>
</dbReference>
<evidence type="ECO:0000256" key="11">
    <source>
        <dbReference type="SAM" id="MobiDB-lite"/>
    </source>
</evidence>
<dbReference type="GO" id="GO:0006874">
    <property type="term" value="P:intracellular calcium ion homeostasis"/>
    <property type="evidence" value="ECO:0007669"/>
    <property type="project" value="TreeGrafter"/>
</dbReference>
<feature type="region of interest" description="Disordered" evidence="11">
    <location>
        <begin position="1"/>
        <end position="73"/>
    </location>
</feature>
<feature type="transmembrane region" description="Helical" evidence="10">
    <location>
        <begin position="151"/>
        <end position="173"/>
    </location>
</feature>
<feature type="transmembrane region" description="Helical" evidence="10">
    <location>
        <begin position="447"/>
        <end position="467"/>
    </location>
</feature>
<dbReference type="RefSeq" id="XP_033442776.1">
    <property type="nucleotide sequence ID" value="XM_033597368.1"/>
</dbReference>
<evidence type="ECO:0000256" key="2">
    <source>
        <dbReference type="ARBA" id="ARBA00008170"/>
    </source>
</evidence>
<dbReference type="GeneID" id="54355035"/>
<keyword evidence="5 10" id="KW-0812">Transmembrane</keyword>
<feature type="domain" description="Sodium/calcium exchanger membrane region" evidence="12">
    <location>
        <begin position="322"/>
        <end position="464"/>
    </location>
</feature>
<comment type="function">
    <text evidence="10">Has a role in promoting intracellular calcium ion sequestration via the exchange of calcium ions for hydrogen ions across the vacuolar membrane. Involved also in manganese ion homeostasis via its uptake into the vacuole.</text>
</comment>
<dbReference type="InterPro" id="IPR004798">
    <property type="entry name" value="CAX-like"/>
</dbReference>
<evidence type="ECO:0000256" key="7">
    <source>
        <dbReference type="ARBA" id="ARBA00022989"/>
    </source>
</evidence>
<evidence type="ECO:0000256" key="3">
    <source>
        <dbReference type="ARBA" id="ARBA00022448"/>
    </source>
</evidence>
<evidence type="ECO:0000256" key="8">
    <source>
        <dbReference type="ARBA" id="ARBA00023065"/>
    </source>
</evidence>
<dbReference type="GO" id="GO:0000329">
    <property type="term" value="C:fungal-type vacuole membrane"/>
    <property type="evidence" value="ECO:0007669"/>
    <property type="project" value="TreeGrafter"/>
</dbReference>
<name>A0A6A5R4I0_9PLEO</name>
<keyword evidence="10" id="KW-0050">Antiport</keyword>
<dbReference type="NCBIfam" id="TIGR00378">
    <property type="entry name" value="cax"/>
    <property type="match status" value="1"/>
</dbReference>
<dbReference type="OrthoDB" id="1699231at2759"/>
<keyword evidence="4 10" id="KW-0109">Calcium transport</keyword>
<evidence type="ECO:0000256" key="9">
    <source>
        <dbReference type="ARBA" id="ARBA00023136"/>
    </source>
</evidence>
<evidence type="ECO:0000256" key="5">
    <source>
        <dbReference type="ARBA" id="ARBA00022692"/>
    </source>
</evidence>
<evidence type="ECO:0000256" key="4">
    <source>
        <dbReference type="ARBA" id="ARBA00022568"/>
    </source>
</evidence>
<comment type="caution">
    <text evidence="10">Lacks conserved residue(s) required for the propagation of feature annotation.</text>
</comment>
<evidence type="ECO:0000256" key="6">
    <source>
        <dbReference type="ARBA" id="ARBA00022837"/>
    </source>
</evidence>
<comment type="similarity">
    <text evidence="2 10">Belongs to the Ca(2+):cation antiporter (CaCA) (TC 2.A.19) family.</text>
</comment>
<protein>
    <recommendedName>
        <fullName evidence="10">Vacuolar calcium ion transporter</fullName>
    </recommendedName>
</protein>
<keyword evidence="8 10" id="KW-0406">Ion transport</keyword>
<accession>A0A6A5R4I0</accession>
<feature type="transmembrane region" description="Helical" evidence="10">
    <location>
        <begin position="267"/>
        <end position="285"/>
    </location>
</feature>
<evidence type="ECO:0000259" key="12">
    <source>
        <dbReference type="Pfam" id="PF01699"/>
    </source>
</evidence>